<reference evidence="2" key="1">
    <citation type="submission" date="2020-09" db="EMBL/GenBank/DDBJ databases">
        <title>New species isolated from human feces.</title>
        <authorList>
            <person name="Kitahara M."/>
            <person name="Shigeno Y."/>
            <person name="Shime M."/>
            <person name="Matsumoto Y."/>
            <person name="Nakamura S."/>
            <person name="Motooka D."/>
            <person name="Fukuoka S."/>
            <person name="Nishikawa H."/>
            <person name="Benno Y."/>
        </authorList>
    </citation>
    <scope>NUCLEOTIDE SEQUENCE</scope>
    <source>
        <strain evidence="2">MM35</strain>
        <plasmid evidence="2">pMM35_01</plasmid>
    </source>
</reference>
<dbReference type="Gene3D" id="3.30.420.40">
    <property type="match status" value="2"/>
</dbReference>
<accession>A0A810PZK6</accession>
<dbReference type="RefSeq" id="WP_212821153.1">
    <property type="nucleotide sequence ID" value="NZ_AP023416.1"/>
</dbReference>
<dbReference type="KEGG" id="vfa:MM35RIKEN_17090"/>
<evidence type="ECO:0000313" key="2">
    <source>
        <dbReference type="EMBL" id="BCK79517.1"/>
    </source>
</evidence>
<dbReference type="Pfam" id="PF00480">
    <property type="entry name" value="ROK"/>
    <property type="match status" value="1"/>
</dbReference>
<protein>
    <submittedName>
        <fullName evidence="2">Glucokinase</fullName>
    </submittedName>
</protein>
<dbReference type="PANTHER" id="PTHR18964:SF149">
    <property type="entry name" value="BIFUNCTIONAL UDP-N-ACETYLGLUCOSAMINE 2-EPIMERASE_N-ACETYLMANNOSAMINE KINASE"/>
    <property type="match status" value="1"/>
</dbReference>
<proteinExistence type="inferred from homology"/>
<organism evidence="2 3">
    <name type="scientific">Vescimonas fastidiosa</name>
    <dbReference type="NCBI Taxonomy" id="2714353"/>
    <lineage>
        <taxon>Bacteria</taxon>
        <taxon>Bacillati</taxon>
        <taxon>Bacillota</taxon>
        <taxon>Clostridia</taxon>
        <taxon>Eubacteriales</taxon>
        <taxon>Oscillospiraceae</taxon>
        <taxon>Vescimonas</taxon>
    </lineage>
</organism>
<keyword evidence="3" id="KW-1185">Reference proteome</keyword>
<evidence type="ECO:0000313" key="3">
    <source>
        <dbReference type="Proteomes" id="UP000681343"/>
    </source>
</evidence>
<dbReference type="AlphaFoldDB" id="A0A810PZK6"/>
<sequence>MKQYIGIDLGGTGIKGAVVREDGEILARQTCPTRPRRGPAAVAEDIGAMIRTLGRGREVAGVGLGCPGTVDDRAGTVVYACNIGWVNYDVRRTLEDTGFSVRLVNDANAAALAEAAVGAAKGTRSAVVVTLGTGIGGGVVLDGHLLTGFTGAASELGHMCIVADGESCACGRRGCWETYASATALIRRTEAAMAAHPDSALHRIAREKGGVDGRTAFAGQEAGDPAATRVVAEYIRYLGVGIANLVNIFFPEVIALGGGIANQGETLLRPLRAQVQSQEYGSAYTKKHPRIVTCTLGSDAGVIGAALFAAEKPE</sequence>
<comment type="similarity">
    <text evidence="1">Belongs to the ROK (NagC/XylR) family.</text>
</comment>
<dbReference type="EMBL" id="AP023416">
    <property type="protein sequence ID" value="BCK79517.1"/>
    <property type="molecule type" value="Genomic_DNA"/>
</dbReference>
<dbReference type="Proteomes" id="UP000681343">
    <property type="component" value="Plasmid pMM35_01"/>
</dbReference>
<dbReference type="InterPro" id="IPR043129">
    <property type="entry name" value="ATPase_NBD"/>
</dbReference>
<evidence type="ECO:0000256" key="1">
    <source>
        <dbReference type="ARBA" id="ARBA00006479"/>
    </source>
</evidence>
<geneLocation type="plasmid" evidence="2 3">
    <name>pMM35_01</name>
</geneLocation>
<dbReference type="InterPro" id="IPR000600">
    <property type="entry name" value="ROK"/>
</dbReference>
<keyword evidence="2" id="KW-0614">Plasmid</keyword>
<name>A0A810PZK6_9FIRM</name>
<dbReference type="SUPFAM" id="SSF53067">
    <property type="entry name" value="Actin-like ATPase domain"/>
    <property type="match status" value="1"/>
</dbReference>
<gene>
    <name evidence="2" type="ORF">MM35RIKEN_17090</name>
</gene>
<dbReference type="PANTHER" id="PTHR18964">
    <property type="entry name" value="ROK (REPRESSOR, ORF, KINASE) FAMILY"/>
    <property type="match status" value="1"/>
</dbReference>